<organism evidence="2 3">
    <name type="scientific">Escallonia rubra</name>
    <dbReference type="NCBI Taxonomy" id="112253"/>
    <lineage>
        <taxon>Eukaryota</taxon>
        <taxon>Viridiplantae</taxon>
        <taxon>Streptophyta</taxon>
        <taxon>Embryophyta</taxon>
        <taxon>Tracheophyta</taxon>
        <taxon>Spermatophyta</taxon>
        <taxon>Magnoliopsida</taxon>
        <taxon>eudicotyledons</taxon>
        <taxon>Gunneridae</taxon>
        <taxon>Pentapetalae</taxon>
        <taxon>asterids</taxon>
        <taxon>campanulids</taxon>
        <taxon>Escalloniales</taxon>
        <taxon>Escalloniaceae</taxon>
        <taxon>Escallonia</taxon>
    </lineage>
</organism>
<dbReference type="EMBL" id="JAVXUO010001062">
    <property type="protein sequence ID" value="KAK2986440.1"/>
    <property type="molecule type" value="Genomic_DNA"/>
</dbReference>
<dbReference type="AlphaFoldDB" id="A0AA88SC70"/>
<reference evidence="2" key="1">
    <citation type="submission" date="2022-12" db="EMBL/GenBank/DDBJ databases">
        <title>Draft genome assemblies for two species of Escallonia (Escalloniales).</title>
        <authorList>
            <person name="Chanderbali A."/>
            <person name="Dervinis C."/>
            <person name="Anghel I."/>
            <person name="Soltis D."/>
            <person name="Soltis P."/>
            <person name="Zapata F."/>
        </authorList>
    </citation>
    <scope>NUCLEOTIDE SEQUENCE</scope>
    <source>
        <strain evidence="2">UCBG92.1500</strain>
        <tissue evidence="2">Leaf</tissue>
    </source>
</reference>
<dbReference type="Proteomes" id="UP001187471">
    <property type="component" value="Unassembled WGS sequence"/>
</dbReference>
<name>A0AA88SC70_9ASTE</name>
<comment type="caution">
    <text evidence="2">The sequence shown here is derived from an EMBL/GenBank/DDBJ whole genome shotgun (WGS) entry which is preliminary data.</text>
</comment>
<keyword evidence="3" id="KW-1185">Reference proteome</keyword>
<feature type="region of interest" description="Disordered" evidence="1">
    <location>
        <begin position="36"/>
        <end position="73"/>
    </location>
</feature>
<evidence type="ECO:0000313" key="2">
    <source>
        <dbReference type="EMBL" id="KAK2986440.1"/>
    </source>
</evidence>
<evidence type="ECO:0000313" key="3">
    <source>
        <dbReference type="Proteomes" id="UP001187471"/>
    </source>
</evidence>
<evidence type="ECO:0000256" key="1">
    <source>
        <dbReference type="SAM" id="MobiDB-lite"/>
    </source>
</evidence>
<accession>A0AA88SC70</accession>
<gene>
    <name evidence="2" type="ORF">RJ640_011878</name>
</gene>
<sequence>MKIGFCTGIVAHVFPYSIADITSSSEVGNAAIQGKTSSKAQGVGKNQLTESSQPAPSTLGGSSVGRSPSNYTSRSPQFALLAELLFFVALMYAIVEASTGAKILSTPSEVTPISIFTVNAKGKS</sequence>
<proteinExistence type="predicted"/>
<protein>
    <submittedName>
        <fullName evidence="2">Uncharacterized protein</fullName>
    </submittedName>
</protein>